<evidence type="ECO:0000313" key="2">
    <source>
        <dbReference type="Proteomes" id="UP000054805"/>
    </source>
</evidence>
<dbReference type="EMBL" id="JYDS01000305">
    <property type="protein sequence ID" value="KRZ16051.1"/>
    <property type="molecule type" value="Genomic_DNA"/>
</dbReference>
<reference evidence="1 2" key="1">
    <citation type="submission" date="2015-01" db="EMBL/GenBank/DDBJ databases">
        <title>Evolution of Trichinella species and genotypes.</title>
        <authorList>
            <person name="Korhonen P.K."/>
            <person name="Edoardo P."/>
            <person name="Giuseppe L.R."/>
            <person name="Gasser R.B."/>
        </authorList>
    </citation>
    <scope>NUCLEOTIDE SEQUENCE [LARGE SCALE GENOMIC DNA]</scope>
    <source>
        <strain evidence="1">ISS588</strain>
    </source>
</reference>
<comment type="caution">
    <text evidence="1">The sequence shown here is derived from an EMBL/GenBank/DDBJ whole genome shotgun (WGS) entry which is preliminary data.</text>
</comment>
<accession>A0A0V1HZ99</accession>
<keyword evidence="2" id="KW-1185">Reference proteome</keyword>
<evidence type="ECO:0000313" key="1">
    <source>
        <dbReference type="EMBL" id="KRZ16051.1"/>
    </source>
</evidence>
<protein>
    <submittedName>
        <fullName evidence="1">Uncharacterized protein</fullName>
    </submittedName>
</protein>
<gene>
    <name evidence="1" type="ORF">T4B_316</name>
</gene>
<name>A0A0V1HZ99_TRIPS</name>
<proteinExistence type="predicted"/>
<dbReference type="AlphaFoldDB" id="A0A0V1HZ99"/>
<sequence length="77" mass="8532">MRLVAFDQLSRKLKGGGNSPYVRQPPSKLSCRKCWQAAMINNGSIMEAANHFLCLSCIKKGYDGECGKRIVKVIVES</sequence>
<dbReference type="Proteomes" id="UP000054805">
    <property type="component" value="Unassembled WGS sequence"/>
</dbReference>
<organism evidence="1 2">
    <name type="scientific">Trichinella pseudospiralis</name>
    <name type="common">Parasitic roundworm</name>
    <dbReference type="NCBI Taxonomy" id="6337"/>
    <lineage>
        <taxon>Eukaryota</taxon>
        <taxon>Metazoa</taxon>
        <taxon>Ecdysozoa</taxon>
        <taxon>Nematoda</taxon>
        <taxon>Enoplea</taxon>
        <taxon>Dorylaimia</taxon>
        <taxon>Trichinellida</taxon>
        <taxon>Trichinellidae</taxon>
        <taxon>Trichinella</taxon>
    </lineage>
</organism>